<evidence type="ECO:0000313" key="9">
    <source>
        <dbReference type="Proteomes" id="UP001178148"/>
    </source>
</evidence>
<dbReference type="Proteomes" id="UP001178148">
    <property type="component" value="Unassembled WGS sequence"/>
</dbReference>
<evidence type="ECO:0000313" key="8">
    <source>
        <dbReference type="EMBL" id="MDP0589223.1"/>
    </source>
</evidence>
<proteinExistence type="inferred from homology"/>
<dbReference type="Pfam" id="PF00348">
    <property type="entry name" value="polyprenyl_synt"/>
    <property type="match status" value="1"/>
</dbReference>
<protein>
    <submittedName>
        <fullName evidence="8">Polyprenyl synthetase family protein</fullName>
    </submittedName>
</protein>
<dbReference type="InterPro" id="IPR033749">
    <property type="entry name" value="Polyprenyl_synt_CS"/>
</dbReference>
<dbReference type="GO" id="GO:0016114">
    <property type="term" value="P:terpenoid biosynthetic process"/>
    <property type="evidence" value="ECO:0007669"/>
    <property type="project" value="UniProtKB-ARBA"/>
</dbReference>
<dbReference type="GO" id="GO:0046872">
    <property type="term" value="F:metal ion binding"/>
    <property type="evidence" value="ECO:0007669"/>
    <property type="project" value="UniProtKB-KW"/>
</dbReference>
<dbReference type="InterPro" id="IPR008949">
    <property type="entry name" value="Isoprenoid_synthase_dom_sf"/>
</dbReference>
<dbReference type="SFLD" id="SFLDG01017">
    <property type="entry name" value="Polyprenyl_Transferase_Like"/>
    <property type="match status" value="1"/>
</dbReference>
<keyword evidence="6" id="KW-0414">Isoprene biosynthesis</keyword>
<keyword evidence="4" id="KW-0479">Metal-binding</keyword>
<dbReference type="Gene3D" id="1.10.600.10">
    <property type="entry name" value="Farnesyl Diphosphate Synthase"/>
    <property type="match status" value="1"/>
</dbReference>
<dbReference type="NCBIfam" id="NF045485">
    <property type="entry name" value="FPPsyn"/>
    <property type="match status" value="1"/>
</dbReference>
<comment type="cofactor">
    <cofactor evidence="1">
        <name>Mg(2+)</name>
        <dbReference type="ChEBI" id="CHEBI:18420"/>
    </cofactor>
</comment>
<evidence type="ECO:0000256" key="2">
    <source>
        <dbReference type="ARBA" id="ARBA00006706"/>
    </source>
</evidence>
<evidence type="ECO:0000256" key="5">
    <source>
        <dbReference type="ARBA" id="ARBA00022842"/>
    </source>
</evidence>
<accession>A0AA90NLY5</accession>
<dbReference type="CDD" id="cd00685">
    <property type="entry name" value="Trans_IPPS_HT"/>
    <property type="match status" value="1"/>
</dbReference>
<dbReference type="SFLD" id="SFLDS00005">
    <property type="entry name" value="Isoprenoid_Synthase_Type_I"/>
    <property type="match status" value="1"/>
</dbReference>
<dbReference type="GO" id="GO:0004659">
    <property type="term" value="F:prenyltransferase activity"/>
    <property type="evidence" value="ECO:0007669"/>
    <property type="project" value="InterPro"/>
</dbReference>
<dbReference type="SUPFAM" id="SSF48576">
    <property type="entry name" value="Terpenoid synthases"/>
    <property type="match status" value="1"/>
</dbReference>
<dbReference type="AlphaFoldDB" id="A0AA90NLY5"/>
<dbReference type="PANTHER" id="PTHR43281">
    <property type="entry name" value="FARNESYL DIPHOSPHATE SYNTHASE"/>
    <property type="match status" value="1"/>
</dbReference>
<keyword evidence="5" id="KW-0460">Magnesium</keyword>
<gene>
    <name evidence="8" type="ORF">QS748_08540</name>
</gene>
<dbReference type="GO" id="GO:0005737">
    <property type="term" value="C:cytoplasm"/>
    <property type="evidence" value="ECO:0007669"/>
    <property type="project" value="UniProtKB-ARBA"/>
</dbReference>
<dbReference type="EMBL" id="JASXSV010000011">
    <property type="protein sequence ID" value="MDP0589223.1"/>
    <property type="molecule type" value="Genomic_DNA"/>
</dbReference>
<evidence type="ECO:0000256" key="4">
    <source>
        <dbReference type="ARBA" id="ARBA00022723"/>
    </source>
</evidence>
<evidence type="ECO:0000256" key="1">
    <source>
        <dbReference type="ARBA" id="ARBA00001946"/>
    </source>
</evidence>
<dbReference type="GO" id="GO:0008654">
    <property type="term" value="P:phospholipid biosynthetic process"/>
    <property type="evidence" value="ECO:0007669"/>
    <property type="project" value="UniProtKB-ARBA"/>
</dbReference>
<evidence type="ECO:0000256" key="7">
    <source>
        <dbReference type="RuleBase" id="RU004466"/>
    </source>
</evidence>
<dbReference type="PANTHER" id="PTHR43281:SF1">
    <property type="entry name" value="FARNESYL DIPHOSPHATE SYNTHASE"/>
    <property type="match status" value="1"/>
</dbReference>
<dbReference type="FunFam" id="1.10.600.10:FF:000001">
    <property type="entry name" value="Geranylgeranyl diphosphate synthase"/>
    <property type="match status" value="1"/>
</dbReference>
<evidence type="ECO:0000256" key="6">
    <source>
        <dbReference type="ARBA" id="ARBA00023229"/>
    </source>
</evidence>
<keyword evidence="9" id="KW-1185">Reference proteome</keyword>
<evidence type="ECO:0000256" key="3">
    <source>
        <dbReference type="ARBA" id="ARBA00022679"/>
    </source>
</evidence>
<dbReference type="PROSITE" id="PS00444">
    <property type="entry name" value="POLYPRENYL_SYNTHASE_2"/>
    <property type="match status" value="1"/>
</dbReference>
<comment type="similarity">
    <text evidence="2 7">Belongs to the FPP/GGPP synthase family.</text>
</comment>
<dbReference type="InterPro" id="IPR053378">
    <property type="entry name" value="Prenyl_diphosphate_synthase"/>
</dbReference>
<keyword evidence="3 7" id="KW-0808">Transferase</keyword>
<dbReference type="InterPro" id="IPR000092">
    <property type="entry name" value="Polyprenyl_synt"/>
</dbReference>
<reference evidence="8 9" key="1">
    <citation type="journal article" date="2023" name="bioRxiv">
        <title>An intranuclear bacterial parasite of deep-sea mussels expresses apoptosis inhibitors acquired from its host.</title>
        <authorList>
            <person name="Gonzalez Porras M.A."/>
            <person name="Assie A."/>
            <person name="Tietjen M."/>
            <person name="Violette M."/>
            <person name="Kleiner M."/>
            <person name="Gruber-Vodicka H."/>
            <person name="Dubilier N."/>
            <person name="Leisch N."/>
        </authorList>
    </citation>
    <scope>NUCLEOTIDE SEQUENCE [LARGE SCALE GENOMIC DNA]</scope>
    <source>
        <strain evidence="8">IAP13</strain>
    </source>
</reference>
<sequence length="299" mass="32919">MHLNAYMDQCRARIDKVLHTTLPSNNPISETLSEAMRYCVFNGGKRIRPIFTYAALECLGGDLADADPAACAIELIHAYSLAHDDLPTMDDDDLRRGQPTCHKVYDEAIAILAGDALQTLAFEVLSRHELLPNSTLSDSQRLQQIQTISAASGYAGMLGGQAMDLTSIGLKLSQQQLIRMHEHKTGALIKASVRLGALSNSSIEDWHLRQLNQYASAIGLAFQVQDDILDVTTDTQTLGKRNGADEALDKPTYVSIMGLREARQFAIELSESAVRALADFGDRAIQLQQLAKYIVRRSY</sequence>
<name>A0AA90NLY5_9GAMM</name>
<comment type="caution">
    <text evidence="8">The sequence shown here is derived from an EMBL/GenBank/DDBJ whole genome shotgun (WGS) entry which is preliminary data.</text>
</comment>
<organism evidence="8 9">
    <name type="scientific">Candidatus Endonucleibacter bathymodioli</name>
    <dbReference type="NCBI Taxonomy" id="539814"/>
    <lineage>
        <taxon>Bacteria</taxon>
        <taxon>Pseudomonadati</taxon>
        <taxon>Pseudomonadota</taxon>
        <taxon>Gammaproteobacteria</taxon>
        <taxon>Oceanospirillales</taxon>
        <taxon>Endozoicomonadaceae</taxon>
        <taxon>Candidatus Endonucleibacter</taxon>
    </lineage>
</organism>